<keyword evidence="4" id="KW-0808">Transferase</keyword>
<comment type="pathway">
    <text evidence="1">Cofactor biosynthesis; thiamine diphosphate biosynthesis.</text>
</comment>
<evidence type="ECO:0000259" key="3">
    <source>
        <dbReference type="Pfam" id="PF08543"/>
    </source>
</evidence>
<dbReference type="Pfam" id="PF08543">
    <property type="entry name" value="Phos_pyr_kin"/>
    <property type="match status" value="1"/>
</dbReference>
<name>A0ABV8V3N6_9GAMM</name>
<protein>
    <recommendedName>
        <fullName evidence="2">hydroxymethylpyrimidine kinase</fullName>
        <ecNumber evidence="2">2.7.1.49</ecNumber>
    </recommendedName>
</protein>
<evidence type="ECO:0000256" key="1">
    <source>
        <dbReference type="ARBA" id="ARBA00004948"/>
    </source>
</evidence>
<dbReference type="GO" id="GO:0008902">
    <property type="term" value="F:hydroxymethylpyrimidine kinase activity"/>
    <property type="evidence" value="ECO:0007669"/>
    <property type="project" value="UniProtKB-EC"/>
</dbReference>
<keyword evidence="4" id="KW-0418">Kinase</keyword>
<dbReference type="Gene3D" id="3.40.1190.20">
    <property type="match status" value="1"/>
</dbReference>
<accession>A0ABV8V3N6</accession>
<dbReference type="NCBIfam" id="TIGR00097">
    <property type="entry name" value="HMP-P_kinase"/>
    <property type="match status" value="1"/>
</dbReference>
<feature type="domain" description="Pyridoxamine kinase/Phosphomethylpyrimidine kinase" evidence="3">
    <location>
        <begin position="18"/>
        <end position="269"/>
    </location>
</feature>
<dbReference type="SUPFAM" id="SSF53613">
    <property type="entry name" value="Ribokinase-like"/>
    <property type="match status" value="1"/>
</dbReference>
<sequence length="280" mass="29941">MDSLKNLQPVVMTIAGSDSGAGAGIQADIKTCAALGVYCTSVLTAITAQNTRRITALESLPTKIVAQQFEAVIEDFNVAAIKVGMIGSAENLHYLAARLLDYKRTNPRVYIVLDTPLRASVGFSLFDDENLAPLWKMIGVADLITPNLSEAGRLLGCQDARSNANMELQALELIKRGARAVLIKGGHLIGAEASDYYLSVDAAIKPMWFSSGKLAAKNNHGTGCTLASAIAAHIVLGYSAPEAIASSKRYLYLLLQQSQHRQYGLGAGPLECLNQSRFTD</sequence>
<dbReference type="CDD" id="cd01169">
    <property type="entry name" value="HMPP_kinase"/>
    <property type="match status" value="1"/>
</dbReference>
<dbReference type="EMBL" id="JBHSCX010000006">
    <property type="protein sequence ID" value="MFC4362526.1"/>
    <property type="molecule type" value="Genomic_DNA"/>
</dbReference>
<dbReference type="InterPro" id="IPR013749">
    <property type="entry name" value="PM/HMP-P_kinase-1"/>
</dbReference>
<keyword evidence="5" id="KW-1185">Reference proteome</keyword>
<evidence type="ECO:0000313" key="4">
    <source>
        <dbReference type="EMBL" id="MFC4362526.1"/>
    </source>
</evidence>
<dbReference type="InterPro" id="IPR004399">
    <property type="entry name" value="HMP/HMP-P_kinase_dom"/>
</dbReference>
<comment type="caution">
    <text evidence="4">The sequence shown here is derived from an EMBL/GenBank/DDBJ whole genome shotgun (WGS) entry which is preliminary data.</text>
</comment>
<dbReference type="GO" id="GO:0008972">
    <property type="term" value="F:phosphomethylpyrimidine kinase activity"/>
    <property type="evidence" value="ECO:0007669"/>
    <property type="project" value="UniProtKB-EC"/>
</dbReference>
<dbReference type="PANTHER" id="PTHR20858:SF17">
    <property type="entry name" value="HYDROXYMETHYLPYRIMIDINE_PHOSPHOMETHYLPYRIMIDINE KINASE THI20-RELATED"/>
    <property type="match status" value="1"/>
</dbReference>
<dbReference type="EC" id="2.7.1.49" evidence="2"/>
<evidence type="ECO:0000313" key="5">
    <source>
        <dbReference type="Proteomes" id="UP001595840"/>
    </source>
</evidence>
<dbReference type="PANTHER" id="PTHR20858">
    <property type="entry name" value="PHOSPHOMETHYLPYRIMIDINE KINASE"/>
    <property type="match status" value="1"/>
</dbReference>
<dbReference type="InterPro" id="IPR029056">
    <property type="entry name" value="Ribokinase-like"/>
</dbReference>
<proteinExistence type="predicted"/>
<dbReference type="Proteomes" id="UP001595840">
    <property type="component" value="Unassembled WGS sequence"/>
</dbReference>
<evidence type="ECO:0000256" key="2">
    <source>
        <dbReference type="ARBA" id="ARBA00012135"/>
    </source>
</evidence>
<organism evidence="4 5">
    <name type="scientific">Simiduia curdlanivorans</name>
    <dbReference type="NCBI Taxonomy" id="1492769"/>
    <lineage>
        <taxon>Bacteria</taxon>
        <taxon>Pseudomonadati</taxon>
        <taxon>Pseudomonadota</taxon>
        <taxon>Gammaproteobacteria</taxon>
        <taxon>Cellvibrionales</taxon>
        <taxon>Cellvibrionaceae</taxon>
        <taxon>Simiduia</taxon>
    </lineage>
</organism>
<gene>
    <name evidence="4" type="primary">thiD</name>
    <name evidence="4" type="ORF">ACFOX3_09435</name>
</gene>
<reference evidence="5" key="1">
    <citation type="journal article" date="2019" name="Int. J. Syst. Evol. Microbiol.">
        <title>The Global Catalogue of Microorganisms (GCM) 10K type strain sequencing project: providing services to taxonomists for standard genome sequencing and annotation.</title>
        <authorList>
            <consortium name="The Broad Institute Genomics Platform"/>
            <consortium name="The Broad Institute Genome Sequencing Center for Infectious Disease"/>
            <person name="Wu L."/>
            <person name="Ma J."/>
        </authorList>
    </citation>
    <scope>NUCLEOTIDE SEQUENCE [LARGE SCALE GENOMIC DNA]</scope>
    <source>
        <strain evidence="5">CECT 8570</strain>
    </source>
</reference>